<dbReference type="EMBL" id="BQKI01000017">
    <property type="protein sequence ID" value="GJN10550.1"/>
    <property type="molecule type" value="Genomic_DNA"/>
</dbReference>
<keyword evidence="2" id="KW-0677">Repeat</keyword>
<evidence type="ECO:0000256" key="2">
    <source>
        <dbReference type="ARBA" id="ARBA00022737"/>
    </source>
</evidence>
<protein>
    <submittedName>
        <fullName evidence="4">Uncharacterized protein</fullName>
    </submittedName>
</protein>
<feature type="compositionally biased region" description="Low complexity" evidence="3">
    <location>
        <begin position="25"/>
        <end position="35"/>
    </location>
</feature>
<dbReference type="PANTHER" id="PTHR44472">
    <property type="entry name" value="DDB1- AND CUL4-ASSOCIATED FACTOR 4-RELATED"/>
    <property type="match status" value="1"/>
</dbReference>
<keyword evidence="1" id="KW-0853">WD repeat</keyword>
<dbReference type="PANTHER" id="PTHR44472:SF1">
    <property type="entry name" value="DDB1 AND CUL4 ASSOCIATED FACTOR 4"/>
    <property type="match status" value="1"/>
</dbReference>
<evidence type="ECO:0000313" key="5">
    <source>
        <dbReference type="Proteomes" id="UP001054889"/>
    </source>
</evidence>
<sequence>MTTRPPRELPGFYYDPEKNRYFPIRGPIPGAAVRRAPPPPPATPPPAVDPAGCSRKRARRPELLSAREMYGGGVIVSNKRTNSTFKRQYQYAQASQPTVWKYQGTKFVADKALEQLHAMVQTPQGMKGSRILVTGSMNGSIR</sequence>
<gene>
    <name evidence="4" type="primary">ga28651</name>
    <name evidence="4" type="ORF">PR202_ga28651</name>
</gene>
<reference evidence="4" key="1">
    <citation type="journal article" date="2018" name="DNA Res.">
        <title>Multiple hybrid de novo genome assembly of finger millet, an orphan allotetraploid crop.</title>
        <authorList>
            <person name="Hatakeyama M."/>
            <person name="Aluri S."/>
            <person name="Balachadran M.T."/>
            <person name="Sivarajan S.R."/>
            <person name="Patrignani A."/>
            <person name="Gruter S."/>
            <person name="Poveda L."/>
            <person name="Shimizu-Inatsugi R."/>
            <person name="Baeten J."/>
            <person name="Francoijs K.J."/>
            <person name="Nataraja K.N."/>
            <person name="Reddy Y.A.N."/>
            <person name="Phadnis S."/>
            <person name="Ravikumar R.L."/>
            <person name="Schlapbach R."/>
            <person name="Sreeman S.M."/>
            <person name="Shimizu K.K."/>
        </authorList>
    </citation>
    <scope>NUCLEOTIDE SEQUENCE</scope>
</reference>
<feature type="region of interest" description="Disordered" evidence="3">
    <location>
        <begin position="25"/>
        <end position="57"/>
    </location>
</feature>
<organism evidence="4 5">
    <name type="scientific">Eleusine coracana subsp. coracana</name>
    <dbReference type="NCBI Taxonomy" id="191504"/>
    <lineage>
        <taxon>Eukaryota</taxon>
        <taxon>Viridiplantae</taxon>
        <taxon>Streptophyta</taxon>
        <taxon>Embryophyta</taxon>
        <taxon>Tracheophyta</taxon>
        <taxon>Spermatophyta</taxon>
        <taxon>Magnoliopsida</taxon>
        <taxon>Liliopsida</taxon>
        <taxon>Poales</taxon>
        <taxon>Poaceae</taxon>
        <taxon>PACMAD clade</taxon>
        <taxon>Chloridoideae</taxon>
        <taxon>Cynodonteae</taxon>
        <taxon>Eleusininae</taxon>
        <taxon>Eleusine</taxon>
    </lineage>
</organism>
<proteinExistence type="predicted"/>
<dbReference type="InterPro" id="IPR052254">
    <property type="entry name" value="CUL4-DDB1_E3_ligase_receptor"/>
</dbReference>
<dbReference type="AlphaFoldDB" id="A0AAV5DJB9"/>
<evidence type="ECO:0000256" key="1">
    <source>
        <dbReference type="ARBA" id="ARBA00022574"/>
    </source>
</evidence>
<feature type="compositionally biased region" description="Pro residues" evidence="3">
    <location>
        <begin position="36"/>
        <end position="48"/>
    </location>
</feature>
<keyword evidence="5" id="KW-1185">Reference proteome</keyword>
<name>A0AAV5DJB9_ELECO</name>
<evidence type="ECO:0000256" key="3">
    <source>
        <dbReference type="SAM" id="MobiDB-lite"/>
    </source>
</evidence>
<comment type="caution">
    <text evidence="4">The sequence shown here is derived from an EMBL/GenBank/DDBJ whole genome shotgun (WGS) entry which is preliminary data.</text>
</comment>
<dbReference type="Proteomes" id="UP001054889">
    <property type="component" value="Unassembled WGS sequence"/>
</dbReference>
<reference evidence="4" key="2">
    <citation type="submission" date="2021-12" db="EMBL/GenBank/DDBJ databases">
        <title>Resequencing data analysis of finger millet.</title>
        <authorList>
            <person name="Hatakeyama M."/>
            <person name="Aluri S."/>
            <person name="Balachadran M.T."/>
            <person name="Sivarajan S.R."/>
            <person name="Poveda L."/>
            <person name="Shimizu-Inatsugi R."/>
            <person name="Schlapbach R."/>
            <person name="Sreeman S.M."/>
            <person name="Shimizu K.K."/>
        </authorList>
    </citation>
    <scope>NUCLEOTIDE SEQUENCE</scope>
</reference>
<accession>A0AAV5DJB9</accession>
<evidence type="ECO:0000313" key="4">
    <source>
        <dbReference type="EMBL" id="GJN10550.1"/>
    </source>
</evidence>